<organism evidence="2 3">
    <name type="scientific">Vibrio alginolyticus</name>
    <dbReference type="NCBI Taxonomy" id="663"/>
    <lineage>
        <taxon>Bacteria</taxon>
        <taxon>Pseudomonadati</taxon>
        <taxon>Pseudomonadota</taxon>
        <taxon>Gammaproteobacteria</taxon>
        <taxon>Vibrionales</taxon>
        <taxon>Vibrionaceae</taxon>
        <taxon>Vibrio</taxon>
    </lineage>
</organism>
<dbReference type="Pfam" id="PF20598">
    <property type="entry name" value="DUF6795"/>
    <property type="match status" value="1"/>
</dbReference>
<evidence type="ECO:0000313" key="3">
    <source>
        <dbReference type="Proteomes" id="UP000532247"/>
    </source>
</evidence>
<proteinExistence type="predicted"/>
<comment type="caution">
    <text evidence="2">The sequence shown here is derived from an EMBL/GenBank/DDBJ whole genome shotgun (WGS) entry which is preliminary data.</text>
</comment>
<dbReference type="Proteomes" id="UP000532247">
    <property type="component" value="Unassembled WGS sequence"/>
</dbReference>
<reference evidence="2 3" key="1">
    <citation type="submission" date="2019-09" db="EMBL/GenBank/DDBJ databases">
        <title>Draft genome sequencing and comparative genomics of hatchery-associated Vibrios.</title>
        <authorList>
            <person name="Kehlet-Delgado H."/>
            <person name="Mueller R.S."/>
        </authorList>
    </citation>
    <scope>NUCLEOTIDE SEQUENCE [LARGE SCALE GENOMIC DNA]</scope>
    <source>
        <strain evidence="2 3">081416A</strain>
    </source>
</reference>
<accession>A0A7Y4EXI3</accession>
<name>A0A7Y4EXI3_VIBAL</name>
<protein>
    <recommendedName>
        <fullName evidence="1">DUF6795 domain-containing protein</fullName>
    </recommendedName>
</protein>
<evidence type="ECO:0000313" key="2">
    <source>
        <dbReference type="EMBL" id="NOI08384.1"/>
    </source>
</evidence>
<sequence length="147" mass="16799">MYRYTPDIIGMLTLNGKPLSSQLVVLRVGVRGTIHEFQTITDANGSFAFPVFEEHESQDLLNLDQKYVLVFLKTHLANGEEVTIWESSIDGYETYEFARENMGNLNCEVTNEVYYFAFSYFGNGEDDTYVYSQCKLTGYVESGVYES</sequence>
<dbReference type="EMBL" id="VTYF01000002">
    <property type="protein sequence ID" value="NOI08384.1"/>
    <property type="molecule type" value="Genomic_DNA"/>
</dbReference>
<gene>
    <name evidence="2" type="ORF">F0254_05815</name>
</gene>
<evidence type="ECO:0000259" key="1">
    <source>
        <dbReference type="Pfam" id="PF20598"/>
    </source>
</evidence>
<feature type="domain" description="DUF6795" evidence="1">
    <location>
        <begin position="9"/>
        <end position="112"/>
    </location>
</feature>
<dbReference type="InterPro" id="IPR046474">
    <property type="entry name" value="DUF6795"/>
</dbReference>
<dbReference type="AlphaFoldDB" id="A0A7Y4EXI3"/>
<dbReference type="RefSeq" id="WP_104980194.1">
    <property type="nucleotide sequence ID" value="NZ_AP023188.1"/>
</dbReference>